<dbReference type="PROSITE" id="PS51123">
    <property type="entry name" value="OMPA_2"/>
    <property type="match status" value="1"/>
</dbReference>
<dbReference type="SUPFAM" id="SSF103088">
    <property type="entry name" value="OmpA-like"/>
    <property type="match status" value="1"/>
</dbReference>
<dbReference type="InterPro" id="IPR006664">
    <property type="entry name" value="OMP_bac"/>
</dbReference>
<dbReference type="InterPro" id="IPR050330">
    <property type="entry name" value="Bact_OuterMem_StrucFunc"/>
</dbReference>
<evidence type="ECO:0000256" key="6">
    <source>
        <dbReference type="HAMAP-Rule" id="MF_02204"/>
    </source>
</evidence>
<evidence type="ECO:0000313" key="9">
    <source>
        <dbReference type="EMBL" id="AWI33836.1"/>
    </source>
</evidence>
<accession>A0A2U8FCG3</accession>
<proteinExistence type="inferred from homology"/>
<keyword evidence="2 6" id="KW-0472">Membrane</keyword>
<dbReference type="GO" id="GO:0009279">
    <property type="term" value="C:cell outer membrane"/>
    <property type="evidence" value="ECO:0007669"/>
    <property type="project" value="UniProtKB-SubCell"/>
</dbReference>
<dbReference type="AlphaFoldDB" id="A0A2U8FCG3"/>
<protein>
    <recommendedName>
        <fullName evidence="6">Peptidoglycan-associated lipoprotein</fullName>
        <shortName evidence="6">PAL</shortName>
    </recommendedName>
</protein>
<keyword evidence="1 6" id="KW-0732">Signal</keyword>
<dbReference type="InterPro" id="IPR006665">
    <property type="entry name" value="OmpA-like"/>
</dbReference>
<dbReference type="InterPro" id="IPR036737">
    <property type="entry name" value="OmpA-like_sf"/>
</dbReference>
<keyword evidence="4 6" id="KW-0998">Cell outer membrane</keyword>
<dbReference type="RefSeq" id="WP_108910706.1">
    <property type="nucleotide sequence ID" value="NZ_CP021886.1"/>
</dbReference>
<name>A0A2U8FCG3_9HELI</name>
<dbReference type="OrthoDB" id="9809164at2"/>
<dbReference type="PANTHER" id="PTHR30329:SF21">
    <property type="entry name" value="LIPOPROTEIN YIAD-RELATED"/>
    <property type="match status" value="1"/>
</dbReference>
<evidence type="ECO:0000256" key="7">
    <source>
        <dbReference type="SAM" id="SignalP"/>
    </source>
</evidence>
<sequence>MKRLLVLSSLAAVLLIAGCSQKGSVQSSSSSNSYGQSANNGKGYVAGKDNFANLEERIKYVDSNLQNVFFNFDQFTIRPDMQRVVDNNVNVLLSPAIGTLSVRIEGNTDEWGTDEYNYALGLKRAVAVRESLVAKGVDQNKTILVSYGESKPTCTSKTRECWAENRKVTFKILP</sequence>
<feature type="signal peptide" evidence="7">
    <location>
        <begin position="1"/>
        <end position="22"/>
    </location>
</feature>
<dbReference type="EMBL" id="CP021886">
    <property type="protein sequence ID" value="AWI33836.1"/>
    <property type="molecule type" value="Genomic_DNA"/>
</dbReference>
<dbReference type="Proteomes" id="UP000244890">
    <property type="component" value="Chromosome"/>
</dbReference>
<dbReference type="Pfam" id="PF00691">
    <property type="entry name" value="OmpA"/>
    <property type="match status" value="1"/>
</dbReference>
<evidence type="ECO:0000256" key="3">
    <source>
        <dbReference type="ARBA" id="ARBA00023139"/>
    </source>
</evidence>
<feature type="domain" description="OmpA-like" evidence="8">
    <location>
        <begin position="57"/>
        <end position="174"/>
    </location>
</feature>
<organism evidence="9 10">
    <name type="scientific">Helicobacter apodemus</name>
    <dbReference type="NCBI Taxonomy" id="135569"/>
    <lineage>
        <taxon>Bacteria</taxon>
        <taxon>Pseudomonadati</taxon>
        <taxon>Campylobacterota</taxon>
        <taxon>Epsilonproteobacteria</taxon>
        <taxon>Campylobacterales</taxon>
        <taxon>Helicobacteraceae</taxon>
        <taxon>Helicobacter</taxon>
    </lineage>
</organism>
<evidence type="ECO:0000256" key="2">
    <source>
        <dbReference type="ARBA" id="ARBA00023136"/>
    </source>
</evidence>
<dbReference type="InterPro" id="IPR039001">
    <property type="entry name" value="Pal"/>
</dbReference>
<keyword evidence="3 6" id="KW-0564">Palmitate</keyword>
<feature type="chain" id="PRO_5016030769" description="Peptidoglycan-associated lipoprotein" evidence="7">
    <location>
        <begin position="23"/>
        <end position="174"/>
    </location>
</feature>
<evidence type="ECO:0000313" key="10">
    <source>
        <dbReference type="Proteomes" id="UP000244890"/>
    </source>
</evidence>
<comment type="subcellular location">
    <subcellularLocation>
        <location evidence="6">Cell outer membrane</location>
        <topology evidence="6">Lipid-anchor</topology>
    </subcellularLocation>
</comment>
<dbReference type="GO" id="GO:0051301">
    <property type="term" value="P:cell division"/>
    <property type="evidence" value="ECO:0007669"/>
    <property type="project" value="InterPro"/>
</dbReference>
<evidence type="ECO:0000256" key="4">
    <source>
        <dbReference type="ARBA" id="ARBA00023237"/>
    </source>
</evidence>
<dbReference type="CDD" id="cd07185">
    <property type="entry name" value="OmpA_C-like"/>
    <property type="match status" value="1"/>
</dbReference>
<comment type="similarity">
    <text evidence="6">Belongs to the Pal lipoprotein family.</text>
</comment>
<gene>
    <name evidence="6" type="primary">pal</name>
    <name evidence="9" type="ORF">CDV25_02970</name>
</gene>
<keyword evidence="5 6" id="KW-0449">Lipoprotein</keyword>
<dbReference type="Gene3D" id="3.30.1330.60">
    <property type="entry name" value="OmpA-like domain"/>
    <property type="match status" value="1"/>
</dbReference>
<evidence type="ECO:0000256" key="1">
    <source>
        <dbReference type="ARBA" id="ARBA00022729"/>
    </source>
</evidence>
<dbReference type="HAMAP" id="MF_02204">
    <property type="entry name" value="Pal"/>
    <property type="match status" value="1"/>
</dbReference>
<evidence type="ECO:0000256" key="5">
    <source>
        <dbReference type="ARBA" id="ARBA00023288"/>
    </source>
</evidence>
<dbReference type="PROSITE" id="PS51257">
    <property type="entry name" value="PROKAR_LIPOPROTEIN"/>
    <property type="match status" value="1"/>
</dbReference>
<dbReference type="PANTHER" id="PTHR30329">
    <property type="entry name" value="STATOR ELEMENT OF FLAGELLAR MOTOR COMPLEX"/>
    <property type="match status" value="1"/>
</dbReference>
<dbReference type="KEGG" id="had:CDV25_02970"/>
<dbReference type="PRINTS" id="PR01021">
    <property type="entry name" value="OMPADOMAIN"/>
</dbReference>
<reference evidence="9 10" key="1">
    <citation type="submission" date="2017-06" db="EMBL/GenBank/DDBJ databases">
        <title>Complete genome of Helicobacter apodemus.</title>
        <authorList>
            <person name="Cho S."/>
        </authorList>
    </citation>
    <scope>NUCLEOTIDE SEQUENCE [LARGE SCALE GENOMIC DNA]</scope>
    <source>
        <strain evidence="10">SNUVETPUB-15-01</strain>
    </source>
</reference>
<evidence type="ECO:0000259" key="8">
    <source>
        <dbReference type="PROSITE" id="PS51123"/>
    </source>
</evidence>